<dbReference type="EMBL" id="JARAVY010000039">
    <property type="protein sequence ID" value="MDX2916129.1"/>
    <property type="molecule type" value="Genomic_DNA"/>
</dbReference>
<sequence>MTNALQTAPPASQEPETPAHPPYDPMPSIPRLITELMAEDFWHRYARVRGDAESFDADYLNDRKRTALLLRAVIADLVALADPTNEHAAADAALAANAVRSNGWYMTLPAQAAREWLREQYREWEESPAPHPPNCPGGCGGTGEVLTILTWQDDGTPLHQEPVWCNRGEPEDPHGSDCECRGTGYTYDRRYGERNLCLSYRPQPGQDTPTRVADPDDPWANEPPF</sequence>
<feature type="region of interest" description="Disordered" evidence="1">
    <location>
        <begin position="199"/>
        <end position="225"/>
    </location>
</feature>
<name>A0ABU4LK55_9ACTN</name>
<keyword evidence="3" id="KW-1185">Reference proteome</keyword>
<feature type="compositionally biased region" description="Pro residues" evidence="1">
    <location>
        <begin position="18"/>
        <end position="27"/>
    </location>
</feature>
<protein>
    <recommendedName>
        <fullName evidence="4">Phage protein</fullName>
    </recommendedName>
</protein>
<feature type="region of interest" description="Disordered" evidence="1">
    <location>
        <begin position="1"/>
        <end position="27"/>
    </location>
</feature>
<proteinExistence type="predicted"/>
<accession>A0ABU4LK55</accession>
<comment type="caution">
    <text evidence="2">The sequence shown here is derived from an EMBL/GenBank/DDBJ whole genome shotgun (WGS) entry which is preliminary data.</text>
</comment>
<gene>
    <name evidence="2" type="ORF">PV517_46620</name>
</gene>
<evidence type="ECO:0000313" key="3">
    <source>
        <dbReference type="Proteomes" id="UP001271723"/>
    </source>
</evidence>
<organism evidence="2 3">
    <name type="scientific">Streptomyces griseiscabiei</name>
    <dbReference type="NCBI Taxonomy" id="2993540"/>
    <lineage>
        <taxon>Bacteria</taxon>
        <taxon>Bacillati</taxon>
        <taxon>Actinomycetota</taxon>
        <taxon>Actinomycetes</taxon>
        <taxon>Kitasatosporales</taxon>
        <taxon>Streptomycetaceae</taxon>
        <taxon>Streptomyces</taxon>
    </lineage>
</organism>
<evidence type="ECO:0008006" key="4">
    <source>
        <dbReference type="Google" id="ProtNLM"/>
    </source>
</evidence>
<reference evidence="2 3" key="1">
    <citation type="journal article" date="2023" name="Microb. Genom.">
        <title>Mesoterricola silvestris gen. nov., sp. nov., Mesoterricola sediminis sp. nov., Geothrix oryzae sp. nov., Geothrix edaphica sp. nov., Geothrix rubra sp. nov., and Geothrix limicola sp. nov., six novel members of Acidobacteriota isolated from soils.</title>
        <authorList>
            <person name="Weisberg A.J."/>
            <person name="Pearce E."/>
            <person name="Kramer C.G."/>
            <person name="Chang J.H."/>
            <person name="Clarke C.R."/>
        </authorList>
    </citation>
    <scope>NUCLEOTIDE SEQUENCE [LARGE SCALE GENOMIC DNA]</scope>
    <source>
        <strain evidence="2 3">NRRL_B-2795</strain>
    </source>
</reference>
<feature type="compositionally biased region" description="Polar residues" evidence="1">
    <location>
        <begin position="1"/>
        <end position="10"/>
    </location>
</feature>
<evidence type="ECO:0000256" key="1">
    <source>
        <dbReference type="SAM" id="MobiDB-lite"/>
    </source>
</evidence>
<dbReference type="RefSeq" id="WP_247247615.1">
    <property type="nucleotide sequence ID" value="NZ_JAGJBZ010000007.1"/>
</dbReference>
<dbReference type="Proteomes" id="UP001271723">
    <property type="component" value="Unassembled WGS sequence"/>
</dbReference>
<evidence type="ECO:0000313" key="2">
    <source>
        <dbReference type="EMBL" id="MDX2916129.1"/>
    </source>
</evidence>